<dbReference type="EnsemblMetazoa" id="ENSAATROPT006130">
    <property type="protein sequence ID" value="ENSAATROPP005581"/>
    <property type="gene ID" value="ENSAATROPG004960"/>
</dbReference>
<name>A0AAG5D2Z2_ANOAO</name>
<evidence type="ECO:0000313" key="4">
    <source>
        <dbReference type="Proteomes" id="UP000075880"/>
    </source>
</evidence>
<dbReference type="GO" id="GO:0062129">
    <property type="term" value="C:chitin-based extracellular matrix"/>
    <property type="evidence" value="ECO:0007669"/>
    <property type="project" value="TreeGrafter"/>
</dbReference>
<proteinExistence type="predicted"/>
<evidence type="ECO:0000256" key="2">
    <source>
        <dbReference type="SAM" id="MobiDB-lite"/>
    </source>
</evidence>
<feature type="compositionally biased region" description="Gly residues" evidence="2">
    <location>
        <begin position="293"/>
        <end position="304"/>
    </location>
</feature>
<feature type="region of interest" description="Disordered" evidence="2">
    <location>
        <begin position="143"/>
        <end position="231"/>
    </location>
</feature>
<protein>
    <submittedName>
        <fullName evidence="3">Uncharacterized protein</fullName>
    </submittedName>
</protein>
<feature type="region of interest" description="Disordered" evidence="2">
    <location>
        <begin position="695"/>
        <end position="740"/>
    </location>
</feature>
<dbReference type="Pfam" id="PF00379">
    <property type="entry name" value="Chitin_bind_4"/>
    <property type="match status" value="4"/>
</dbReference>
<feature type="compositionally biased region" description="Acidic residues" evidence="2">
    <location>
        <begin position="571"/>
        <end position="586"/>
    </location>
</feature>
<evidence type="ECO:0000256" key="1">
    <source>
        <dbReference type="PROSITE-ProRule" id="PRU00497"/>
    </source>
</evidence>
<feature type="compositionally biased region" description="Polar residues" evidence="2">
    <location>
        <begin position="552"/>
        <end position="566"/>
    </location>
</feature>
<feature type="compositionally biased region" description="Polar residues" evidence="2">
    <location>
        <begin position="937"/>
        <end position="961"/>
    </location>
</feature>
<dbReference type="InterPro" id="IPR050468">
    <property type="entry name" value="Cuticle_Struct_Prot"/>
</dbReference>
<feature type="compositionally biased region" description="Gly residues" evidence="2">
    <location>
        <begin position="153"/>
        <end position="207"/>
    </location>
</feature>
<feature type="region of interest" description="Disordered" evidence="2">
    <location>
        <begin position="462"/>
        <end position="487"/>
    </location>
</feature>
<dbReference type="GO" id="GO:0008010">
    <property type="term" value="F:structural constituent of chitin-based larval cuticle"/>
    <property type="evidence" value="ECO:0007669"/>
    <property type="project" value="TreeGrafter"/>
</dbReference>
<evidence type="ECO:0000313" key="3">
    <source>
        <dbReference type="EnsemblMetazoa" id="ENSAATROPP005581"/>
    </source>
</evidence>
<dbReference type="Proteomes" id="UP000075880">
    <property type="component" value="Unassembled WGS sequence"/>
</dbReference>
<dbReference type="AlphaFoldDB" id="A0AAG5D2Z2"/>
<feature type="compositionally biased region" description="Low complexity" evidence="2">
    <location>
        <begin position="962"/>
        <end position="978"/>
    </location>
</feature>
<dbReference type="PROSITE" id="PS51155">
    <property type="entry name" value="CHIT_BIND_RR_2"/>
    <property type="match status" value="2"/>
</dbReference>
<organism evidence="3 4">
    <name type="scientific">Anopheles atroparvus</name>
    <name type="common">European mosquito</name>
    <dbReference type="NCBI Taxonomy" id="41427"/>
    <lineage>
        <taxon>Eukaryota</taxon>
        <taxon>Metazoa</taxon>
        <taxon>Ecdysozoa</taxon>
        <taxon>Arthropoda</taxon>
        <taxon>Hexapoda</taxon>
        <taxon>Insecta</taxon>
        <taxon>Pterygota</taxon>
        <taxon>Neoptera</taxon>
        <taxon>Endopterygota</taxon>
        <taxon>Diptera</taxon>
        <taxon>Nematocera</taxon>
        <taxon>Culicoidea</taxon>
        <taxon>Culicidae</taxon>
        <taxon>Anophelinae</taxon>
        <taxon>Anopheles</taxon>
    </lineage>
</organism>
<sequence length="986" mass="98017">MTRGGKPEPATARLRLSFAVLLFTGIISYGHSWNLPNTNYPGTFDGTFGGNRGYSQASAAGASWNQGQFRGGPPGAIDQTVSSGFGNNPWSGDGRPLGTGGAGGGLSSAGYNGAVGGGFGAVGNDNGAAFGGAPGQGFGYNGQFPTGSYQGENNGGFVPGVGRASNGGGSIPGGSFGGTGLGSAGSFGGAGTGPTGPFDGTGSGTGSSLGSAGARPGGILEGGESATGLGSSIKGAGPAGLGDAGLTSAGAGSSGDAVPGRLNNGAAPVSGPNWSTSGTGPRPLGNSAVPGGSIAGAGGAPGSSGASGIGTGFSNGVPTVPLTVFGVRPAVPYYGNPQTISASYPKGYGNPTEFGGYSAGGHPWYGVGGYVYRMPVAHINPDGSYAFSYQTPDSTRKEVGDSDGNVEGNYGFNNDGAKHNFSFSAGPDVDLRSSIGQNPSEINPADYGPQSVHSRARLPFVPRPTFEGVGTTVGGFPETTGRPQGEPGASWANRNGMDGARTGSGVQSTNGPDDSALHVLGLPTTSPVPSGVTTTVSNDNPNAGNRLGVVRNTGTVNPTANTNDRTTLPGVDEDGLSTEVNTEDSTDSVNSLRGSFPYNGEAGRLNNQVSDRSGALSTPRPLQAPVEPVITRPENDPSYNFGYQTPTATREESAGRDGTVRGSFAYNNEAGRNDLQYRAGAGTGFRPTGGSLAVLNGLRNSATPSGQGGLEQPVGPRRDGSYQFGNQAPDPSREAATDGAGNIPRFFSFVKPAGRNDLQYVANPATGFRPTGGSLSVPNGGAAGGQAAPTVGGFGGPGGDGRYQFGYRAPDSEREEFSDGAGNVRGSYAYNNEAGRNDLQYVAGAGTGFRPTGGSLAVPNGLGFGGPGAGSGGGFGGTFNNRGGLGGQSFLHASSSGSNALPGNENEVSTYNTFARSPQDVLPPGRWNTGNGAFATTPGSLNSGSASTSRDAAGENTTGNIDDTQQTTTFGDFDVGTGANPRNDRF</sequence>
<dbReference type="PANTHER" id="PTHR10380:SF235">
    <property type="entry name" value="CUTICULAR PROTEIN 73D, ISOFORM B"/>
    <property type="match status" value="1"/>
</dbReference>
<feature type="compositionally biased region" description="Low complexity" evidence="2">
    <location>
        <begin position="464"/>
        <end position="481"/>
    </location>
</feature>
<feature type="region of interest" description="Disordered" evidence="2">
    <location>
        <begin position="917"/>
        <end position="986"/>
    </location>
</feature>
<feature type="region of interest" description="Disordered" evidence="2">
    <location>
        <begin position="247"/>
        <end position="304"/>
    </location>
</feature>
<feature type="region of interest" description="Disordered" evidence="2">
    <location>
        <begin position="535"/>
        <end position="621"/>
    </location>
</feature>
<dbReference type="InterPro" id="IPR000618">
    <property type="entry name" value="Insect_cuticle"/>
</dbReference>
<accession>A0AAG5D2Z2</accession>
<reference evidence="3" key="1">
    <citation type="submission" date="2024-04" db="UniProtKB">
        <authorList>
            <consortium name="EnsemblMetazoa"/>
        </authorList>
    </citation>
    <scope>IDENTIFICATION</scope>
    <source>
        <strain evidence="3">EBRO</strain>
    </source>
</reference>
<keyword evidence="1" id="KW-0193">Cuticle</keyword>
<keyword evidence="4" id="KW-1185">Reference proteome</keyword>
<dbReference type="PANTHER" id="PTHR10380">
    <property type="entry name" value="CUTICLE PROTEIN"/>
    <property type="match status" value="1"/>
</dbReference>
<feature type="region of interest" description="Disordered" evidence="2">
    <location>
        <begin position="793"/>
        <end position="823"/>
    </location>
</feature>
<feature type="compositionally biased region" description="Low complexity" evidence="2">
    <location>
        <begin position="247"/>
        <end position="257"/>
    </location>
</feature>